<keyword evidence="10" id="KW-1185">Reference proteome</keyword>
<evidence type="ECO:0000259" key="7">
    <source>
        <dbReference type="Pfam" id="PF04542"/>
    </source>
</evidence>
<evidence type="ECO:0000313" key="9">
    <source>
        <dbReference type="EMBL" id="CUS05226.2"/>
    </source>
</evidence>
<dbReference type="InterPro" id="IPR000838">
    <property type="entry name" value="RNA_pol_sigma70_ECF_CS"/>
</dbReference>
<name>A0A160T4Z5_9CHLR</name>
<sequence>MNEETLIRQAQGGDIVAFNRLVVQYQELVFNVAYRIMNDPAVAEDVAQETFITAYQSLKTFRGGSFKSWLMRVATNRCYDELRRRKRRPQTSLDEIMDENESFAFLRSPNDGPEDHRQRVELALAIEHCLKELPDDQRIVTVLGDVEGYDYQEIATITHVSLGTVKSRLSRARAKLRDCLLAVGGELLPPAYRLTTKGT</sequence>
<protein>
    <recommendedName>
        <fullName evidence="6">RNA polymerase sigma factor</fullName>
    </recommendedName>
</protein>
<dbReference type="Gene3D" id="1.10.1740.10">
    <property type="match status" value="1"/>
</dbReference>
<evidence type="ECO:0000256" key="4">
    <source>
        <dbReference type="ARBA" id="ARBA00023125"/>
    </source>
</evidence>
<dbReference type="SUPFAM" id="SSF88946">
    <property type="entry name" value="Sigma2 domain of RNA polymerase sigma factors"/>
    <property type="match status" value="1"/>
</dbReference>
<dbReference type="InterPro" id="IPR013325">
    <property type="entry name" value="RNA_pol_sigma_r2"/>
</dbReference>
<keyword evidence="2 6" id="KW-0805">Transcription regulation</keyword>
<dbReference type="AlphaFoldDB" id="A0A160T4Z5"/>
<accession>A0A160T4Z5</accession>
<dbReference type="Pfam" id="PF04542">
    <property type="entry name" value="Sigma70_r2"/>
    <property type="match status" value="1"/>
</dbReference>
<organism evidence="9 10">
    <name type="scientific">Candidatus Promineifilum breve</name>
    <dbReference type="NCBI Taxonomy" id="1806508"/>
    <lineage>
        <taxon>Bacteria</taxon>
        <taxon>Bacillati</taxon>
        <taxon>Chloroflexota</taxon>
        <taxon>Ardenticatenia</taxon>
        <taxon>Candidatus Promineifilales</taxon>
        <taxon>Candidatus Promineifilaceae</taxon>
        <taxon>Candidatus Promineifilum</taxon>
    </lineage>
</organism>
<dbReference type="OrthoDB" id="9784984at2"/>
<gene>
    <name evidence="9" type="ORF">CFX0092_A3348</name>
</gene>
<dbReference type="GO" id="GO:0016987">
    <property type="term" value="F:sigma factor activity"/>
    <property type="evidence" value="ECO:0007669"/>
    <property type="project" value="UniProtKB-KW"/>
</dbReference>
<dbReference type="InterPro" id="IPR013324">
    <property type="entry name" value="RNA_pol_sigma_r3/r4-like"/>
</dbReference>
<dbReference type="EMBL" id="LN890655">
    <property type="protein sequence ID" value="CUS05226.2"/>
    <property type="molecule type" value="Genomic_DNA"/>
</dbReference>
<dbReference type="Pfam" id="PF08281">
    <property type="entry name" value="Sigma70_r4_2"/>
    <property type="match status" value="1"/>
</dbReference>
<dbReference type="PROSITE" id="PS01063">
    <property type="entry name" value="SIGMA70_ECF"/>
    <property type="match status" value="1"/>
</dbReference>
<dbReference type="InterPro" id="IPR036388">
    <property type="entry name" value="WH-like_DNA-bd_sf"/>
</dbReference>
<reference evidence="9" key="1">
    <citation type="submission" date="2016-01" db="EMBL/GenBank/DDBJ databases">
        <authorList>
            <person name="Mcilroy J.S."/>
            <person name="Karst M S."/>
            <person name="Albertsen M."/>
        </authorList>
    </citation>
    <scope>NUCLEOTIDE SEQUENCE</scope>
    <source>
        <strain evidence="9">Cfx-K</strain>
    </source>
</reference>
<dbReference type="NCBIfam" id="TIGR02937">
    <property type="entry name" value="sigma70-ECF"/>
    <property type="match status" value="1"/>
</dbReference>
<dbReference type="RefSeq" id="WP_095044465.1">
    <property type="nucleotide sequence ID" value="NZ_LN890655.1"/>
</dbReference>
<dbReference type="CDD" id="cd06171">
    <property type="entry name" value="Sigma70_r4"/>
    <property type="match status" value="1"/>
</dbReference>
<comment type="similarity">
    <text evidence="1 6">Belongs to the sigma-70 factor family. ECF subfamily.</text>
</comment>
<feature type="domain" description="RNA polymerase sigma-70 region 2" evidence="7">
    <location>
        <begin position="21"/>
        <end position="88"/>
    </location>
</feature>
<evidence type="ECO:0000256" key="3">
    <source>
        <dbReference type="ARBA" id="ARBA00023082"/>
    </source>
</evidence>
<evidence type="ECO:0000313" key="10">
    <source>
        <dbReference type="Proteomes" id="UP000215027"/>
    </source>
</evidence>
<evidence type="ECO:0000256" key="5">
    <source>
        <dbReference type="ARBA" id="ARBA00023163"/>
    </source>
</evidence>
<dbReference type="SUPFAM" id="SSF88659">
    <property type="entry name" value="Sigma3 and sigma4 domains of RNA polymerase sigma factors"/>
    <property type="match status" value="1"/>
</dbReference>
<dbReference type="KEGG" id="pbf:CFX0092_A3348"/>
<evidence type="ECO:0000256" key="6">
    <source>
        <dbReference type="RuleBase" id="RU000716"/>
    </source>
</evidence>
<dbReference type="GO" id="GO:0006950">
    <property type="term" value="P:response to stress"/>
    <property type="evidence" value="ECO:0007669"/>
    <property type="project" value="UniProtKB-ARBA"/>
</dbReference>
<dbReference type="InterPro" id="IPR013249">
    <property type="entry name" value="RNA_pol_sigma70_r4_t2"/>
</dbReference>
<proteinExistence type="inferred from homology"/>
<feature type="domain" description="RNA polymerase sigma factor 70 region 4 type 2" evidence="8">
    <location>
        <begin position="124"/>
        <end position="176"/>
    </location>
</feature>
<dbReference type="Proteomes" id="UP000215027">
    <property type="component" value="Chromosome I"/>
</dbReference>
<dbReference type="InterPro" id="IPR039425">
    <property type="entry name" value="RNA_pol_sigma-70-like"/>
</dbReference>
<dbReference type="InterPro" id="IPR014284">
    <property type="entry name" value="RNA_pol_sigma-70_dom"/>
</dbReference>
<evidence type="ECO:0000256" key="2">
    <source>
        <dbReference type="ARBA" id="ARBA00023015"/>
    </source>
</evidence>
<keyword evidence="3 6" id="KW-0731">Sigma factor</keyword>
<dbReference type="Gene3D" id="1.10.10.10">
    <property type="entry name" value="Winged helix-like DNA-binding domain superfamily/Winged helix DNA-binding domain"/>
    <property type="match status" value="1"/>
</dbReference>
<dbReference type="GO" id="GO:0003677">
    <property type="term" value="F:DNA binding"/>
    <property type="evidence" value="ECO:0007669"/>
    <property type="project" value="UniProtKB-KW"/>
</dbReference>
<keyword evidence="4 6" id="KW-0238">DNA-binding</keyword>
<dbReference type="GO" id="GO:0006352">
    <property type="term" value="P:DNA-templated transcription initiation"/>
    <property type="evidence" value="ECO:0007669"/>
    <property type="project" value="InterPro"/>
</dbReference>
<keyword evidence="5 6" id="KW-0804">Transcription</keyword>
<evidence type="ECO:0000256" key="1">
    <source>
        <dbReference type="ARBA" id="ARBA00010641"/>
    </source>
</evidence>
<evidence type="ECO:0000259" key="8">
    <source>
        <dbReference type="Pfam" id="PF08281"/>
    </source>
</evidence>
<dbReference type="PANTHER" id="PTHR43133">
    <property type="entry name" value="RNA POLYMERASE ECF-TYPE SIGMA FACTO"/>
    <property type="match status" value="1"/>
</dbReference>
<dbReference type="PANTHER" id="PTHR43133:SF8">
    <property type="entry name" value="RNA POLYMERASE SIGMA FACTOR HI_1459-RELATED"/>
    <property type="match status" value="1"/>
</dbReference>
<dbReference type="InterPro" id="IPR007627">
    <property type="entry name" value="RNA_pol_sigma70_r2"/>
</dbReference>